<protein>
    <submittedName>
        <fullName evidence="1">Uncharacterized protein</fullName>
    </submittedName>
</protein>
<dbReference type="AlphaFoldDB" id="A0AAD6F6G8"/>
<keyword evidence="2" id="KW-1185">Reference proteome</keyword>
<accession>A0AAD6F6G8</accession>
<dbReference type="Proteomes" id="UP001219934">
    <property type="component" value="Unassembled WGS sequence"/>
</dbReference>
<name>A0AAD6F6G8_9TELE</name>
<comment type="caution">
    <text evidence="1">The sequence shown here is derived from an EMBL/GenBank/DDBJ whole genome shotgun (WGS) entry which is preliminary data.</text>
</comment>
<gene>
    <name evidence="1" type="ORF">JOQ06_022149</name>
</gene>
<sequence length="97" mass="11031">MIGAESVCRPGRFLQQLKADFLQPKTMMFQLVHLLGVLVCGSQDNSYTKTEMRLKENERPLARENWQPFDDGVKFLVTNVPSVPEVRFSLLSYPGNA</sequence>
<evidence type="ECO:0000313" key="1">
    <source>
        <dbReference type="EMBL" id="KAJ4923171.1"/>
    </source>
</evidence>
<reference evidence="1" key="1">
    <citation type="submission" date="2022-11" db="EMBL/GenBank/DDBJ databases">
        <title>Chromosome-level genome of Pogonophryne albipinna.</title>
        <authorList>
            <person name="Jo E."/>
        </authorList>
    </citation>
    <scope>NUCLEOTIDE SEQUENCE</scope>
    <source>
        <strain evidence="1">SGF0006</strain>
        <tissue evidence="1">Muscle</tissue>
    </source>
</reference>
<proteinExistence type="predicted"/>
<evidence type="ECO:0000313" key="2">
    <source>
        <dbReference type="Proteomes" id="UP001219934"/>
    </source>
</evidence>
<dbReference type="EMBL" id="JAPTMU010000041">
    <property type="protein sequence ID" value="KAJ4923171.1"/>
    <property type="molecule type" value="Genomic_DNA"/>
</dbReference>
<organism evidence="1 2">
    <name type="scientific">Pogonophryne albipinna</name>
    <dbReference type="NCBI Taxonomy" id="1090488"/>
    <lineage>
        <taxon>Eukaryota</taxon>
        <taxon>Metazoa</taxon>
        <taxon>Chordata</taxon>
        <taxon>Craniata</taxon>
        <taxon>Vertebrata</taxon>
        <taxon>Euteleostomi</taxon>
        <taxon>Actinopterygii</taxon>
        <taxon>Neopterygii</taxon>
        <taxon>Teleostei</taxon>
        <taxon>Neoteleostei</taxon>
        <taxon>Acanthomorphata</taxon>
        <taxon>Eupercaria</taxon>
        <taxon>Perciformes</taxon>
        <taxon>Notothenioidei</taxon>
        <taxon>Pogonophryne</taxon>
    </lineage>
</organism>